<dbReference type="InterPro" id="IPR038212">
    <property type="entry name" value="TF_EnY2_sf"/>
</dbReference>
<gene>
    <name evidence="13" type="ORF">RFI_25459</name>
</gene>
<evidence type="ECO:0000256" key="8">
    <source>
        <dbReference type="ARBA" id="ARBA00023159"/>
    </source>
</evidence>
<dbReference type="GO" id="GO:0003713">
    <property type="term" value="F:transcription coactivator activity"/>
    <property type="evidence" value="ECO:0007669"/>
    <property type="project" value="UniProtKB-UniRule"/>
</dbReference>
<evidence type="ECO:0000256" key="2">
    <source>
        <dbReference type="ARBA" id="ARBA00022448"/>
    </source>
</evidence>
<dbReference type="FunFam" id="1.10.246.140:FF:000001">
    <property type="entry name" value="Transcription and mRNA export factor ENY2"/>
    <property type="match status" value="1"/>
</dbReference>
<evidence type="ECO:0000256" key="10">
    <source>
        <dbReference type="ARBA" id="ARBA00023242"/>
    </source>
</evidence>
<dbReference type="GO" id="GO:0006325">
    <property type="term" value="P:chromatin organization"/>
    <property type="evidence" value="ECO:0007669"/>
    <property type="project" value="UniProtKB-KW"/>
</dbReference>
<evidence type="ECO:0000256" key="7">
    <source>
        <dbReference type="ARBA" id="ARBA00023015"/>
    </source>
</evidence>
<proteinExistence type="inferred from homology"/>
<keyword evidence="9 11" id="KW-0804">Transcription</keyword>
<evidence type="ECO:0000256" key="6">
    <source>
        <dbReference type="ARBA" id="ARBA00023010"/>
    </source>
</evidence>
<evidence type="ECO:0000313" key="14">
    <source>
        <dbReference type="Proteomes" id="UP000023152"/>
    </source>
</evidence>
<evidence type="ECO:0000256" key="3">
    <source>
        <dbReference type="ARBA" id="ARBA00022816"/>
    </source>
</evidence>
<dbReference type="GO" id="GO:0005654">
    <property type="term" value="C:nucleoplasm"/>
    <property type="evidence" value="ECO:0007669"/>
    <property type="project" value="UniProtKB-SubCell"/>
</dbReference>
<comment type="subcellular location">
    <subcellularLocation>
        <location evidence="1 11">Nucleus</location>
        <location evidence="1 11">Nucleoplasm</location>
    </subcellularLocation>
</comment>
<keyword evidence="2 11" id="KW-0813">Transport</keyword>
<dbReference type="EMBL" id="ASPP01021893">
    <property type="protein sequence ID" value="ETO11918.1"/>
    <property type="molecule type" value="Genomic_DNA"/>
</dbReference>
<keyword evidence="3 11" id="KW-0509">mRNA transport</keyword>
<dbReference type="GO" id="GO:0006406">
    <property type="term" value="P:mRNA export from nucleus"/>
    <property type="evidence" value="ECO:0007669"/>
    <property type="project" value="UniProtKB-UniRule"/>
</dbReference>
<evidence type="ECO:0000256" key="5">
    <source>
        <dbReference type="ARBA" id="ARBA00022927"/>
    </source>
</evidence>
<dbReference type="InterPro" id="IPR018783">
    <property type="entry name" value="TF_ENY2"/>
</dbReference>
<comment type="caution">
    <text evidence="13">The sequence shown here is derived from an EMBL/GenBank/DDBJ whole genome shotgun (WGS) entry which is preliminary data.</text>
</comment>
<dbReference type="PANTHER" id="PTHR12514">
    <property type="entry name" value="ENHANCER OF YELLOW 2 TRANSCRIPTION FACTOR"/>
    <property type="match status" value="1"/>
</dbReference>
<evidence type="ECO:0000313" key="13">
    <source>
        <dbReference type="EMBL" id="ETO11918.1"/>
    </source>
</evidence>
<organism evidence="13 14">
    <name type="scientific">Reticulomyxa filosa</name>
    <dbReference type="NCBI Taxonomy" id="46433"/>
    <lineage>
        <taxon>Eukaryota</taxon>
        <taxon>Sar</taxon>
        <taxon>Rhizaria</taxon>
        <taxon>Retaria</taxon>
        <taxon>Foraminifera</taxon>
        <taxon>Monothalamids</taxon>
        <taxon>Reticulomyxidae</taxon>
        <taxon>Reticulomyxa</taxon>
    </lineage>
</organism>
<keyword evidence="4 11" id="KW-0156">Chromatin regulator</keyword>
<dbReference type="GO" id="GO:0005643">
    <property type="term" value="C:nuclear pore"/>
    <property type="evidence" value="ECO:0007669"/>
    <property type="project" value="UniProtKB-UniRule"/>
</dbReference>
<evidence type="ECO:0000256" key="1">
    <source>
        <dbReference type="ARBA" id="ARBA00004642"/>
    </source>
</evidence>
<keyword evidence="8 11" id="KW-0010">Activator</keyword>
<comment type="subunit">
    <text evidence="11">Component of the nuclear pore complex (NPC)-associated TREX-2 complex (transcription and export complex 2). Component of the SAGA transcription coactivator-HAT complex. Within the SAGA complex, participates to a subcomplex of SAGA called the DUB module (deubiquitination module).</text>
</comment>
<feature type="compositionally biased region" description="Basic and acidic residues" evidence="12">
    <location>
        <begin position="16"/>
        <end position="26"/>
    </location>
</feature>
<dbReference type="GO" id="GO:0015031">
    <property type="term" value="P:protein transport"/>
    <property type="evidence" value="ECO:0007669"/>
    <property type="project" value="UniProtKB-KW"/>
</dbReference>
<evidence type="ECO:0000256" key="11">
    <source>
        <dbReference type="HAMAP-Rule" id="MF_03046"/>
    </source>
</evidence>
<dbReference type="GO" id="GO:0006368">
    <property type="term" value="P:transcription elongation by RNA polymerase II"/>
    <property type="evidence" value="ECO:0007669"/>
    <property type="project" value="UniProtKB-UniRule"/>
</dbReference>
<evidence type="ECO:0000256" key="12">
    <source>
        <dbReference type="SAM" id="MobiDB-lite"/>
    </source>
</evidence>
<keyword evidence="5 11" id="KW-0653">Protein transport</keyword>
<dbReference type="GO" id="GO:0070390">
    <property type="term" value="C:transcription export complex 2"/>
    <property type="evidence" value="ECO:0007669"/>
    <property type="project" value="UniProtKB-UniRule"/>
</dbReference>
<protein>
    <recommendedName>
        <fullName evidence="11">Transcription and mRNA export factor ENY2</fullName>
    </recommendedName>
    <alternativeName>
        <fullName evidence="11">Enhancer of yellow 2 transcription factor homolog</fullName>
    </alternativeName>
</protein>
<comment type="function">
    <text evidence="11">Involved in mRNA export coupled transcription activation by association with both the TREX-2 and the SAGA complexes. The transcription regulatory histone acetylation (HAT) complex SAGA is a multiprotein complex that activates transcription by remodeling chromatin and mediating histone acetylation and deubiquitination. Within the SAGA complex, participates to a subcomplex that specifically deubiquitinates histones. The SAGA complex is recruited to specific gene promoters by activators, where it is required for transcription. The TREX-2 complex functions in docking export-competent ribonucleoprotein particles (mRNPs) to the nuclear entrance of the nuclear pore complex (nuclear basket). TREX-2 participates in mRNA export and accurate chromatin positioning in the nucleus by tethering genes to the nuclear periphery.</text>
</comment>
<keyword evidence="7 11" id="KW-0805">Transcription regulation</keyword>
<feature type="region of interest" description="Disordered" evidence="12">
    <location>
        <begin position="1"/>
        <end position="26"/>
    </location>
</feature>
<dbReference type="OrthoDB" id="6221744at2759"/>
<dbReference type="Gene3D" id="1.10.246.140">
    <property type="match status" value="1"/>
</dbReference>
<dbReference type="GO" id="GO:0071819">
    <property type="term" value="C:DUBm complex"/>
    <property type="evidence" value="ECO:0007669"/>
    <property type="project" value="UniProtKB-UniRule"/>
</dbReference>
<sequence>MDPATKPNPASNNTKNKQDCDDTSNHNEYRTKAIAIRHKIHEKLIESGEKERLKELLREHLITCGWRDELKHKCNDIILNKGIDKTSIQELVEEVTPYARSAVPDNIKTELLQHLKHFIDAQLN</sequence>
<evidence type="ECO:0000256" key="4">
    <source>
        <dbReference type="ARBA" id="ARBA00022853"/>
    </source>
</evidence>
<keyword evidence="14" id="KW-1185">Reference proteome</keyword>
<accession>X6MD44</accession>
<reference evidence="13 14" key="1">
    <citation type="journal article" date="2013" name="Curr. Biol.">
        <title>The Genome of the Foraminiferan Reticulomyxa filosa.</title>
        <authorList>
            <person name="Glockner G."/>
            <person name="Hulsmann N."/>
            <person name="Schleicher M."/>
            <person name="Noegel A.A."/>
            <person name="Eichinger L."/>
            <person name="Gallinger C."/>
            <person name="Pawlowski J."/>
            <person name="Sierra R."/>
            <person name="Euteneuer U."/>
            <person name="Pillet L."/>
            <person name="Moustafa A."/>
            <person name="Platzer M."/>
            <person name="Groth M."/>
            <person name="Szafranski K."/>
            <person name="Schliwa M."/>
        </authorList>
    </citation>
    <scope>NUCLEOTIDE SEQUENCE [LARGE SCALE GENOMIC DNA]</scope>
</reference>
<keyword evidence="6 11" id="KW-0811">Translocation</keyword>
<dbReference type="Proteomes" id="UP000023152">
    <property type="component" value="Unassembled WGS sequence"/>
</dbReference>
<dbReference type="GO" id="GO:0000124">
    <property type="term" value="C:SAGA complex"/>
    <property type="evidence" value="ECO:0007669"/>
    <property type="project" value="UniProtKB-UniRule"/>
</dbReference>
<dbReference type="AlphaFoldDB" id="X6MD44"/>
<keyword evidence="10 11" id="KW-0539">Nucleus</keyword>
<dbReference type="OMA" id="RLMCRNI"/>
<dbReference type="HAMAP" id="MF_03046">
    <property type="entry name" value="ENY2_Sus1"/>
    <property type="match status" value="1"/>
</dbReference>
<evidence type="ECO:0000256" key="9">
    <source>
        <dbReference type="ARBA" id="ARBA00023163"/>
    </source>
</evidence>
<dbReference type="Pfam" id="PF10163">
    <property type="entry name" value="EnY2"/>
    <property type="match status" value="1"/>
</dbReference>
<name>X6MD44_RETFI</name>
<comment type="similarity">
    <text evidence="11">Belongs to the ENY2 family.</text>
</comment>